<gene>
    <name evidence="2" type="ORF">NCGR_LOCUS32185</name>
</gene>
<comment type="caution">
    <text evidence="2">The sequence shown here is derived from an EMBL/GenBank/DDBJ whole genome shotgun (WGS) entry which is preliminary data.</text>
</comment>
<dbReference type="OrthoDB" id="694678at2759"/>
<evidence type="ECO:0000256" key="1">
    <source>
        <dbReference type="SAM" id="MobiDB-lite"/>
    </source>
</evidence>
<name>A0A811PWS2_9POAL</name>
<feature type="region of interest" description="Disordered" evidence="1">
    <location>
        <begin position="124"/>
        <end position="156"/>
    </location>
</feature>
<organism evidence="2 3">
    <name type="scientific">Miscanthus lutarioriparius</name>
    <dbReference type="NCBI Taxonomy" id="422564"/>
    <lineage>
        <taxon>Eukaryota</taxon>
        <taxon>Viridiplantae</taxon>
        <taxon>Streptophyta</taxon>
        <taxon>Embryophyta</taxon>
        <taxon>Tracheophyta</taxon>
        <taxon>Spermatophyta</taxon>
        <taxon>Magnoliopsida</taxon>
        <taxon>Liliopsida</taxon>
        <taxon>Poales</taxon>
        <taxon>Poaceae</taxon>
        <taxon>PACMAD clade</taxon>
        <taxon>Panicoideae</taxon>
        <taxon>Andropogonodae</taxon>
        <taxon>Andropogoneae</taxon>
        <taxon>Saccharinae</taxon>
        <taxon>Miscanthus</taxon>
    </lineage>
</organism>
<evidence type="ECO:0000313" key="2">
    <source>
        <dbReference type="EMBL" id="CAD6248018.1"/>
    </source>
</evidence>
<proteinExistence type="predicted"/>
<accession>A0A811PWS2</accession>
<feature type="compositionally biased region" description="Basic and acidic residues" evidence="1">
    <location>
        <begin position="143"/>
        <end position="156"/>
    </location>
</feature>
<sequence length="185" mass="20932">MRQTNDEHDRIINPCHDHVDRTAAQVVEKGRWDERGDGEYGDQNTTGAHNVGVTEDTGISMDLPPRAKTKGRCKTSLEKNEVTLGAQGEKKGNGKCSVCKMYSTHNSVTCPTLEKNQERLEAIKNKKRGRPAGLKNKQNKAVHGNDRKMEERPMERRRLLDDRSYIEIHSSSEDDDEYVVEADLV</sequence>
<dbReference type="EMBL" id="CAJGYO010000007">
    <property type="protein sequence ID" value="CAD6248018.1"/>
    <property type="molecule type" value="Genomic_DNA"/>
</dbReference>
<evidence type="ECO:0000313" key="3">
    <source>
        <dbReference type="Proteomes" id="UP000604825"/>
    </source>
</evidence>
<protein>
    <submittedName>
        <fullName evidence="2">Uncharacterized protein</fullName>
    </submittedName>
</protein>
<dbReference type="Proteomes" id="UP000604825">
    <property type="component" value="Unassembled WGS sequence"/>
</dbReference>
<dbReference type="AlphaFoldDB" id="A0A811PWS2"/>
<feature type="region of interest" description="Disordered" evidence="1">
    <location>
        <begin position="33"/>
        <end position="74"/>
    </location>
</feature>
<keyword evidence="3" id="KW-1185">Reference proteome</keyword>
<reference evidence="2" key="1">
    <citation type="submission" date="2020-10" db="EMBL/GenBank/DDBJ databases">
        <authorList>
            <person name="Han B."/>
            <person name="Lu T."/>
            <person name="Zhao Q."/>
            <person name="Huang X."/>
            <person name="Zhao Y."/>
        </authorList>
    </citation>
    <scope>NUCLEOTIDE SEQUENCE</scope>
</reference>